<organism evidence="2 3">
    <name type="scientific">Rhizopus azygosporus</name>
    <name type="common">Rhizopus microsporus var. azygosporus</name>
    <dbReference type="NCBI Taxonomy" id="86630"/>
    <lineage>
        <taxon>Eukaryota</taxon>
        <taxon>Fungi</taxon>
        <taxon>Fungi incertae sedis</taxon>
        <taxon>Mucoromycota</taxon>
        <taxon>Mucoromycotina</taxon>
        <taxon>Mucoromycetes</taxon>
        <taxon>Mucorales</taxon>
        <taxon>Mucorineae</taxon>
        <taxon>Rhizopodaceae</taxon>
        <taxon>Rhizopus</taxon>
    </lineage>
</organism>
<keyword evidence="1" id="KW-0472">Membrane</keyword>
<evidence type="ECO:0000313" key="2">
    <source>
        <dbReference type="EMBL" id="RCH77831.1"/>
    </source>
</evidence>
<dbReference type="Proteomes" id="UP000252139">
    <property type="component" value="Unassembled WGS sequence"/>
</dbReference>
<proteinExistence type="predicted"/>
<feature type="non-terminal residue" evidence="2">
    <location>
        <position position="79"/>
    </location>
</feature>
<dbReference type="EMBL" id="PJQL01005623">
    <property type="protein sequence ID" value="RCH77831.1"/>
    <property type="molecule type" value="Genomic_DNA"/>
</dbReference>
<comment type="caution">
    <text evidence="2">The sequence shown here is derived from an EMBL/GenBank/DDBJ whole genome shotgun (WGS) entry which is preliminary data.</text>
</comment>
<accession>A0A367IJX7</accession>
<dbReference type="OrthoDB" id="2216067at2759"/>
<keyword evidence="1" id="KW-1133">Transmembrane helix</keyword>
<feature type="transmembrane region" description="Helical" evidence="1">
    <location>
        <begin position="43"/>
        <end position="61"/>
    </location>
</feature>
<keyword evidence="1" id="KW-0812">Transmembrane</keyword>
<feature type="non-terminal residue" evidence="2">
    <location>
        <position position="1"/>
    </location>
</feature>
<keyword evidence="3" id="KW-1185">Reference proteome</keyword>
<evidence type="ECO:0000313" key="3">
    <source>
        <dbReference type="Proteomes" id="UP000252139"/>
    </source>
</evidence>
<dbReference type="AlphaFoldDB" id="A0A367IJX7"/>
<protein>
    <recommendedName>
        <fullName evidence="4">ISXO2-like transposase domain-containing protein</fullName>
    </recommendedName>
</protein>
<reference evidence="2 3" key="1">
    <citation type="journal article" date="2018" name="G3 (Bethesda)">
        <title>Phylogenetic and Phylogenomic Definition of Rhizopus Species.</title>
        <authorList>
            <person name="Gryganskyi A.P."/>
            <person name="Golan J."/>
            <person name="Dolatabadi S."/>
            <person name="Mondo S."/>
            <person name="Robb S."/>
            <person name="Idnurm A."/>
            <person name="Muszewska A."/>
            <person name="Steczkiewicz K."/>
            <person name="Masonjones S."/>
            <person name="Liao H.L."/>
            <person name="Gajdeczka M.T."/>
            <person name="Anike F."/>
            <person name="Vuek A."/>
            <person name="Anishchenko I.M."/>
            <person name="Voigt K."/>
            <person name="de Hoog G.S."/>
            <person name="Smith M.E."/>
            <person name="Heitman J."/>
            <person name="Vilgalys R."/>
            <person name="Stajich J.E."/>
        </authorList>
    </citation>
    <scope>NUCLEOTIDE SEQUENCE [LARGE SCALE GENOMIC DNA]</scope>
    <source>
        <strain evidence="2 3">CBS 357.93</strain>
    </source>
</reference>
<evidence type="ECO:0000256" key="1">
    <source>
        <dbReference type="SAM" id="Phobius"/>
    </source>
</evidence>
<name>A0A367IJX7_RHIAZ</name>
<gene>
    <name evidence="2" type="ORF">CU097_000867</name>
</gene>
<sequence>HTNTIEGTWYGIKQNVIHRHRNKKMTPWLLLEFIWRRKNRRDLWGAIVTGLGAVSFTPGRFNPAYYTQFEYIDDEDEQE</sequence>
<evidence type="ECO:0008006" key="4">
    <source>
        <dbReference type="Google" id="ProtNLM"/>
    </source>
</evidence>